<protein>
    <submittedName>
        <fullName evidence="2">Uncharacterized protein</fullName>
    </submittedName>
</protein>
<feature type="region of interest" description="Disordered" evidence="1">
    <location>
        <begin position="31"/>
        <end position="51"/>
    </location>
</feature>
<evidence type="ECO:0000313" key="2">
    <source>
        <dbReference type="EMBL" id="KAA1261487.1"/>
    </source>
</evidence>
<comment type="caution">
    <text evidence="2">The sequence shown here is derived from an EMBL/GenBank/DDBJ whole genome shotgun (WGS) entry which is preliminary data.</text>
</comment>
<organism evidence="2 3">
    <name type="scientific">Rubripirellula obstinata</name>
    <dbReference type="NCBI Taxonomy" id="406547"/>
    <lineage>
        <taxon>Bacteria</taxon>
        <taxon>Pseudomonadati</taxon>
        <taxon>Planctomycetota</taxon>
        <taxon>Planctomycetia</taxon>
        <taxon>Pirellulales</taxon>
        <taxon>Pirellulaceae</taxon>
        <taxon>Rubripirellula</taxon>
    </lineage>
</organism>
<evidence type="ECO:0000256" key="1">
    <source>
        <dbReference type="SAM" id="MobiDB-lite"/>
    </source>
</evidence>
<dbReference type="EMBL" id="VRLW01000001">
    <property type="protein sequence ID" value="KAA1261487.1"/>
    <property type="molecule type" value="Genomic_DNA"/>
</dbReference>
<keyword evidence="3" id="KW-1185">Reference proteome</keyword>
<evidence type="ECO:0000313" key="3">
    <source>
        <dbReference type="Proteomes" id="UP000322699"/>
    </source>
</evidence>
<proteinExistence type="predicted"/>
<name>A0A5B1CJX9_9BACT</name>
<dbReference type="AlphaFoldDB" id="A0A5B1CJX9"/>
<reference evidence="2 3" key="1">
    <citation type="submission" date="2019-08" db="EMBL/GenBank/DDBJ databases">
        <title>Deep-cultivation of Planctomycetes and their phenomic and genomic characterization uncovers novel biology.</title>
        <authorList>
            <person name="Wiegand S."/>
            <person name="Jogler M."/>
            <person name="Boedeker C."/>
            <person name="Pinto D."/>
            <person name="Vollmers J."/>
            <person name="Rivas-Marin E."/>
            <person name="Kohn T."/>
            <person name="Peeters S.H."/>
            <person name="Heuer A."/>
            <person name="Rast P."/>
            <person name="Oberbeckmann S."/>
            <person name="Bunk B."/>
            <person name="Jeske O."/>
            <person name="Meyerdierks A."/>
            <person name="Storesund J.E."/>
            <person name="Kallscheuer N."/>
            <person name="Luecker S."/>
            <person name="Lage O.M."/>
            <person name="Pohl T."/>
            <person name="Merkel B.J."/>
            <person name="Hornburger P."/>
            <person name="Mueller R.-W."/>
            <person name="Bruemmer F."/>
            <person name="Labrenz M."/>
            <person name="Spormann A.M."/>
            <person name="Op Den Camp H."/>
            <person name="Overmann J."/>
            <person name="Amann R."/>
            <person name="Jetten M.S.M."/>
            <person name="Mascher T."/>
            <person name="Medema M.H."/>
            <person name="Devos D.P."/>
            <person name="Kaster A.-K."/>
            <person name="Ovreas L."/>
            <person name="Rohde M."/>
            <person name="Galperin M.Y."/>
            <person name="Jogler C."/>
        </authorList>
    </citation>
    <scope>NUCLEOTIDE SEQUENCE [LARGE SCALE GENOMIC DNA]</scope>
    <source>
        <strain evidence="2 3">LF1</strain>
    </source>
</reference>
<gene>
    <name evidence="2" type="ORF">LF1_40370</name>
</gene>
<sequence precursor="true">MDCTNCNIPGLSEVARALLLLTAAENVQVTSHLGDDAATPRQSLGKRNDND</sequence>
<accession>A0A5B1CJX9</accession>
<dbReference type="Proteomes" id="UP000322699">
    <property type="component" value="Unassembled WGS sequence"/>
</dbReference>